<organism evidence="8">
    <name type="scientific">Crotalus adamanteus</name>
    <name type="common">Eastern diamondback rattlesnake</name>
    <dbReference type="NCBI Taxonomy" id="8729"/>
    <lineage>
        <taxon>Eukaryota</taxon>
        <taxon>Metazoa</taxon>
        <taxon>Chordata</taxon>
        <taxon>Craniata</taxon>
        <taxon>Vertebrata</taxon>
        <taxon>Euteleostomi</taxon>
        <taxon>Lepidosauria</taxon>
        <taxon>Squamata</taxon>
        <taxon>Bifurcata</taxon>
        <taxon>Unidentata</taxon>
        <taxon>Episquamata</taxon>
        <taxon>Toxicofera</taxon>
        <taxon>Serpentes</taxon>
        <taxon>Colubroidea</taxon>
        <taxon>Viperidae</taxon>
        <taxon>Crotalinae</taxon>
        <taxon>Crotalus</taxon>
    </lineage>
</organism>
<evidence type="ECO:0000256" key="4">
    <source>
        <dbReference type="ARBA" id="ARBA00023157"/>
    </source>
</evidence>
<dbReference type="InterPro" id="IPR002223">
    <property type="entry name" value="Kunitz_BPTI"/>
</dbReference>
<dbReference type="Pfam" id="PF00014">
    <property type="entry name" value="Kunitz_BPTI"/>
    <property type="match status" value="2"/>
</dbReference>
<evidence type="ECO:0000256" key="1">
    <source>
        <dbReference type="ARBA" id="ARBA00008415"/>
    </source>
</evidence>
<keyword evidence="5" id="KW-1133">Transmembrane helix</keyword>
<dbReference type="CDD" id="cd22622">
    <property type="entry name" value="Kunitz_HAI2_2-like"/>
    <property type="match status" value="1"/>
</dbReference>
<dbReference type="PANTHER" id="PTHR47247:SF1">
    <property type="entry name" value="KUNITZ-TYPE PROTEASE INHIBITOR 2"/>
    <property type="match status" value="1"/>
</dbReference>
<evidence type="ECO:0000259" key="7">
    <source>
        <dbReference type="PROSITE" id="PS50279"/>
    </source>
</evidence>
<dbReference type="CDD" id="cd22621">
    <property type="entry name" value="Kunitz_HAI2_1-like"/>
    <property type="match status" value="1"/>
</dbReference>
<keyword evidence="3" id="KW-0722">Serine protease inhibitor</keyword>
<dbReference type="InterPro" id="IPR036880">
    <property type="entry name" value="Kunitz_BPTI_sf"/>
</dbReference>
<dbReference type="PRINTS" id="PR00759">
    <property type="entry name" value="BASICPTASE"/>
</dbReference>
<dbReference type="SMART" id="SM00131">
    <property type="entry name" value="KU"/>
    <property type="match status" value="2"/>
</dbReference>
<keyword evidence="4" id="KW-1015">Disulfide bond</keyword>
<evidence type="ECO:0000256" key="2">
    <source>
        <dbReference type="ARBA" id="ARBA00022690"/>
    </source>
</evidence>
<feature type="signal peptide" evidence="6">
    <location>
        <begin position="1"/>
        <end position="20"/>
    </location>
</feature>
<sequence>MRREKSLALLITLAAALAAAETLPDLCHSSKMVGPCRASFHRWWYNATSQTCQEFIFGGCKGNANNFFSEQDCFQTCARGGGVEATVVPGRLATEVATSRGGRHPESYESRSGFREFCAAPRVVGPCRASFHRWYFDLESQTCKMFVYGGCRGNKNNYLFEEHCWSQCTGDGEITEEPGDTDAHPRILSEPFSFSTRAVVLAVLLAILVIILLGSMVIFFVKICRKNPELSMVIFFVKICRKNPELSVGTVWSTLDDKEYLMSNAYSL</sequence>
<keyword evidence="6" id="KW-0732">Signal</keyword>
<keyword evidence="2" id="KW-0646">Protease inhibitor</keyword>
<dbReference type="Gene3D" id="4.10.410.10">
    <property type="entry name" value="Pancreatic trypsin inhibitor Kunitz domain"/>
    <property type="match status" value="2"/>
</dbReference>
<feature type="domain" description="BPTI/Kunitz inhibitor" evidence="7">
    <location>
        <begin position="27"/>
        <end position="77"/>
    </location>
</feature>
<name>J3SDV7_CROAD</name>
<keyword evidence="5" id="KW-0812">Transmembrane</keyword>
<feature type="domain" description="BPTI/Kunitz inhibitor" evidence="7">
    <location>
        <begin position="118"/>
        <end position="168"/>
    </location>
</feature>
<comment type="similarity">
    <text evidence="1">Belongs to the venom Kunitz-type family.</text>
</comment>
<dbReference type="AlphaFoldDB" id="J3SDV7"/>
<dbReference type="GO" id="GO:0004867">
    <property type="term" value="F:serine-type endopeptidase inhibitor activity"/>
    <property type="evidence" value="ECO:0007669"/>
    <property type="project" value="UniProtKB-KW"/>
</dbReference>
<evidence type="ECO:0000313" key="8">
    <source>
        <dbReference type="EMBL" id="AFJ49191.1"/>
    </source>
</evidence>
<dbReference type="PANTHER" id="PTHR47247">
    <property type="entry name" value="KUNITZ-TYPE PROTEASE INHIBITOR 2"/>
    <property type="match status" value="1"/>
</dbReference>
<protein>
    <submittedName>
        <fullName evidence="8">Kunitz-type proteinase inhibitor</fullName>
    </submittedName>
</protein>
<evidence type="ECO:0000256" key="3">
    <source>
        <dbReference type="ARBA" id="ARBA00022900"/>
    </source>
</evidence>
<keyword evidence="5" id="KW-0472">Membrane</keyword>
<dbReference type="PROSITE" id="PS50279">
    <property type="entry name" value="BPTI_KUNITZ_2"/>
    <property type="match status" value="2"/>
</dbReference>
<reference evidence="8" key="1">
    <citation type="journal article" date="2012" name="BMC Genomics">
        <title>The venom-gland transcriptome of the eastern diamondback rattlesnake (Crotalus adamanteus).</title>
        <authorList>
            <person name="Rokyta D.R."/>
            <person name="Lemmon A.R."/>
            <person name="Margres M.J."/>
            <person name="Aronow K."/>
        </authorList>
    </citation>
    <scope>NUCLEOTIDE SEQUENCE</scope>
    <source>
        <tissue evidence="8">Venom gland</tissue>
    </source>
</reference>
<feature type="transmembrane region" description="Helical" evidence="5">
    <location>
        <begin position="198"/>
        <end position="221"/>
    </location>
</feature>
<proteinExistence type="evidence at transcript level"/>
<dbReference type="PROSITE" id="PS00280">
    <property type="entry name" value="BPTI_KUNITZ_1"/>
    <property type="match status" value="2"/>
</dbReference>
<evidence type="ECO:0000256" key="5">
    <source>
        <dbReference type="SAM" id="Phobius"/>
    </source>
</evidence>
<dbReference type="SUPFAM" id="SSF57362">
    <property type="entry name" value="BPTI-like"/>
    <property type="match status" value="2"/>
</dbReference>
<accession>J3SDV7</accession>
<evidence type="ECO:0000256" key="6">
    <source>
        <dbReference type="SAM" id="SignalP"/>
    </source>
</evidence>
<feature type="chain" id="PRO_5003777559" evidence="6">
    <location>
        <begin position="21"/>
        <end position="268"/>
    </location>
</feature>
<dbReference type="InterPro" id="IPR020901">
    <property type="entry name" value="Prtase_inh_Kunz-CS"/>
</dbReference>
<dbReference type="EMBL" id="JU173665">
    <property type="protein sequence ID" value="AFJ49191.1"/>
    <property type="molecule type" value="mRNA"/>
</dbReference>
<dbReference type="FunFam" id="4.10.410.10:FF:000006">
    <property type="entry name" value="Serine peptidase inhibitor, Kunitz type 1"/>
    <property type="match status" value="2"/>
</dbReference>